<feature type="compositionally biased region" description="Pro residues" evidence="1">
    <location>
        <begin position="612"/>
        <end position="626"/>
    </location>
</feature>
<gene>
    <name evidence="2" type="ORF">BU14_0014s0078</name>
</gene>
<feature type="region of interest" description="Disordered" evidence="1">
    <location>
        <begin position="213"/>
        <end position="243"/>
    </location>
</feature>
<sequence>MVALVGVWGGLAAAAIGVWMAGRGLTTVDLHAGGGGRGCGGGAASAWRGVGGVARQLGARVWAPPGAVGGARTPGDGPTRRVEGGVTAGGGGGVPRHAPTAPPAGRRVPTRHRERELRPAHAANAAGPGGYPRAWRPVHHVDRARPATRGRGAALGTAWVPAGSPGGGAQRRRVWARGGLARHWAAGGRIAGGDAPAARARKRIKRAVRAWTRPRASLARRHRDRAPVAGRPRVTPGTRRSWCSRRRRAAAGHAITAHSQQATRVPAGTLFALSAPLARYRRSPKNPALQQLQQSSTLASTTPPRARSRSSVHCSDNNCHLLLSPHILQHRHTKTTRLWASAIRHASVACHVVTWGHARCPTSGAPYSLPPHRARHRCGWMSAMHDRGGRRRRRRCRHRCGCHHRQPVAAAADAEVPPTRPHPPCDGSAHAAGAPTGPLRSRCGASATRWAASMAAATGATEVAAVEMTAATVLAVGAASVVVAAASAVLVATGTLTLTVVTTGGTSTTVATVTAGNGEPTAATGNAGGPRRGGCLRATPPTANGAATCGGRKAVGGAATRGRTTTAVAAPPTAIGATAAAAGRLRPPPAAALAPAVFTPAAAPRRCTAGASPPPETASPPKPPPCRPRRPTSATTAATSPPARRQSSASASRTMRRCGTWRLSPPPPPPLLPAATRPSRQRAYRPTRGGRQRRPGRRYGGEARGEASARVPRRAFETRWAGSSVGARAAGGR</sequence>
<dbReference type="Proteomes" id="UP000218209">
    <property type="component" value="Unassembled WGS sequence"/>
</dbReference>
<evidence type="ECO:0000256" key="1">
    <source>
        <dbReference type="SAM" id="MobiDB-lite"/>
    </source>
</evidence>
<feature type="region of interest" description="Disordered" evidence="1">
    <location>
        <begin position="605"/>
        <end position="715"/>
    </location>
</feature>
<feature type="compositionally biased region" description="Low complexity" evidence="1">
    <location>
        <begin position="287"/>
        <end position="311"/>
    </location>
</feature>
<proteinExistence type="predicted"/>
<dbReference type="EMBL" id="KV918761">
    <property type="protein sequence ID" value="OSX81528.1"/>
    <property type="molecule type" value="Genomic_DNA"/>
</dbReference>
<organism evidence="2 3">
    <name type="scientific">Porphyra umbilicalis</name>
    <name type="common">Purple laver</name>
    <name type="synonym">Red alga</name>
    <dbReference type="NCBI Taxonomy" id="2786"/>
    <lineage>
        <taxon>Eukaryota</taxon>
        <taxon>Rhodophyta</taxon>
        <taxon>Bangiophyceae</taxon>
        <taxon>Bangiales</taxon>
        <taxon>Bangiaceae</taxon>
        <taxon>Porphyra</taxon>
    </lineage>
</organism>
<feature type="region of interest" description="Disordered" evidence="1">
    <location>
        <begin position="65"/>
        <end position="112"/>
    </location>
</feature>
<feature type="compositionally biased region" description="Basic residues" evidence="1">
    <location>
        <begin position="679"/>
        <end position="697"/>
    </location>
</feature>
<feature type="compositionally biased region" description="Low complexity" evidence="1">
    <location>
        <begin position="631"/>
        <end position="653"/>
    </location>
</feature>
<evidence type="ECO:0000313" key="2">
    <source>
        <dbReference type="EMBL" id="OSX81528.1"/>
    </source>
</evidence>
<keyword evidence="3" id="KW-1185">Reference proteome</keyword>
<protein>
    <submittedName>
        <fullName evidence="2">Uncharacterized protein</fullName>
    </submittedName>
</protein>
<feature type="region of interest" description="Disordered" evidence="1">
    <location>
        <begin position="409"/>
        <end position="440"/>
    </location>
</feature>
<name>A0A1X6PLB4_PORUM</name>
<evidence type="ECO:0000313" key="3">
    <source>
        <dbReference type="Proteomes" id="UP000218209"/>
    </source>
</evidence>
<accession>A0A1X6PLB4</accession>
<dbReference type="AlphaFoldDB" id="A0A1X6PLB4"/>
<reference evidence="2 3" key="1">
    <citation type="submission" date="2017-03" db="EMBL/GenBank/DDBJ databases">
        <title>WGS assembly of Porphyra umbilicalis.</title>
        <authorList>
            <person name="Brawley S.H."/>
            <person name="Blouin N.A."/>
            <person name="Ficko-Blean E."/>
            <person name="Wheeler G.L."/>
            <person name="Lohr M."/>
            <person name="Goodson H.V."/>
            <person name="Jenkins J.W."/>
            <person name="Blaby-Haas C.E."/>
            <person name="Helliwell K.E."/>
            <person name="Chan C."/>
            <person name="Marriage T."/>
            <person name="Bhattacharya D."/>
            <person name="Klein A.S."/>
            <person name="Badis Y."/>
            <person name="Brodie J."/>
            <person name="Cao Y."/>
            <person name="Collen J."/>
            <person name="Dittami S.M."/>
            <person name="Gachon C.M."/>
            <person name="Green B.R."/>
            <person name="Karpowicz S."/>
            <person name="Kim J.W."/>
            <person name="Kudahl U."/>
            <person name="Lin S."/>
            <person name="Michel G."/>
            <person name="Mittag M."/>
            <person name="Olson B.J."/>
            <person name="Pangilinan J."/>
            <person name="Peng Y."/>
            <person name="Qiu H."/>
            <person name="Shu S."/>
            <person name="Singer J.T."/>
            <person name="Smith A.G."/>
            <person name="Sprecher B.N."/>
            <person name="Wagner V."/>
            <person name="Wang W."/>
            <person name="Wang Z.-Y."/>
            <person name="Yan J."/>
            <person name="Yarish C."/>
            <person name="Zoeuner-Riek S."/>
            <person name="Zhuang Y."/>
            <person name="Zou Y."/>
            <person name="Lindquist E.A."/>
            <person name="Grimwood J."/>
            <person name="Barry K."/>
            <person name="Rokhsar D.S."/>
            <person name="Schmutz J."/>
            <person name="Stiller J.W."/>
            <person name="Grossman A.R."/>
            <person name="Prochnik S.E."/>
        </authorList>
    </citation>
    <scope>NUCLEOTIDE SEQUENCE [LARGE SCALE GENOMIC DNA]</scope>
    <source>
        <strain evidence="2">4086291</strain>
    </source>
</reference>
<feature type="region of interest" description="Disordered" evidence="1">
    <location>
        <begin position="285"/>
        <end position="313"/>
    </location>
</feature>